<feature type="disulfide bond" evidence="5 6">
    <location>
        <begin position="39"/>
        <end position="43"/>
    </location>
</feature>
<dbReference type="OMA" id="HRTEGSC"/>
<evidence type="ECO:0000256" key="5">
    <source>
        <dbReference type="PIRSR" id="PIRSR001060-2"/>
    </source>
</evidence>
<evidence type="ECO:0000256" key="4">
    <source>
        <dbReference type="PIRSR" id="PIRSR001060-1"/>
    </source>
</evidence>
<dbReference type="Gene3D" id="3.30.60.10">
    <property type="entry name" value="Endochitinase-like"/>
    <property type="match status" value="1"/>
</dbReference>
<dbReference type="InterPro" id="IPR023346">
    <property type="entry name" value="Lysozyme-like_dom_sf"/>
</dbReference>
<feature type="non-terminal residue" evidence="9">
    <location>
        <position position="1"/>
    </location>
</feature>
<gene>
    <name evidence="9" type="ORF">KI387_038554</name>
</gene>
<evidence type="ECO:0000313" key="9">
    <source>
        <dbReference type="EMBL" id="KAH9294966.1"/>
    </source>
</evidence>
<dbReference type="GO" id="GO:0016998">
    <property type="term" value="P:cell wall macromolecule catabolic process"/>
    <property type="evidence" value="ECO:0007669"/>
    <property type="project" value="InterPro"/>
</dbReference>
<evidence type="ECO:0000256" key="1">
    <source>
        <dbReference type="ARBA" id="ARBA00022669"/>
    </source>
</evidence>
<dbReference type="PROSITE" id="PS50941">
    <property type="entry name" value="CHIT_BIND_I_2"/>
    <property type="match status" value="1"/>
</dbReference>
<dbReference type="SUPFAM" id="SSF53955">
    <property type="entry name" value="Lysozyme-like"/>
    <property type="match status" value="1"/>
</dbReference>
<accession>A0AA38C508</accession>
<feature type="disulfide bond" evidence="5">
    <location>
        <begin position="164"/>
        <end position="172"/>
    </location>
</feature>
<keyword evidence="10" id="KW-1185">Reference proteome</keyword>
<dbReference type="AlphaFoldDB" id="A0AA38C508"/>
<organism evidence="9 10">
    <name type="scientific">Taxus chinensis</name>
    <name type="common">Chinese yew</name>
    <name type="synonym">Taxus wallichiana var. chinensis</name>
    <dbReference type="NCBI Taxonomy" id="29808"/>
    <lineage>
        <taxon>Eukaryota</taxon>
        <taxon>Viridiplantae</taxon>
        <taxon>Streptophyta</taxon>
        <taxon>Embryophyta</taxon>
        <taxon>Tracheophyta</taxon>
        <taxon>Spermatophyta</taxon>
        <taxon>Pinopsida</taxon>
        <taxon>Pinidae</taxon>
        <taxon>Conifers II</taxon>
        <taxon>Cupressales</taxon>
        <taxon>Taxaceae</taxon>
        <taxon>Taxus</taxon>
    </lineage>
</organism>
<feature type="compositionally biased region" description="Pro residues" evidence="7">
    <location>
        <begin position="48"/>
        <end position="67"/>
    </location>
</feature>
<sequence length="216" mass="23159">MLSSVDTKWAEQCVPTPGGLCCSKDGWCGTSIAYCGAGCQSQCGGEPTPTPPPPPPPPPPTPTPPPSGEGVASIITESVFNEMFKHRTEGSCVGQFYVYDAFITAAKAFDGFGTTGDAALQKKELAAFFGQTSQETSGWWATATEPYAWGYCYLRELNPPDDYCTSSEQYPCAPGQKYYGRGPMQISHNYNYILAGKAIGFDGLNDPDIVARNPIH</sequence>
<dbReference type="InterPro" id="IPR000726">
    <property type="entry name" value="Glyco_hydro_19_cat"/>
</dbReference>
<dbReference type="FunFam" id="3.30.20.10:FF:000001">
    <property type="entry name" value="Endochitinase (Chitinase)"/>
    <property type="match status" value="1"/>
</dbReference>
<evidence type="ECO:0000313" key="10">
    <source>
        <dbReference type="Proteomes" id="UP000824469"/>
    </source>
</evidence>
<dbReference type="PANTHER" id="PTHR22595:SF79">
    <property type="entry name" value="CHITINASE 12"/>
    <property type="match status" value="1"/>
</dbReference>
<dbReference type="InterPro" id="IPR036861">
    <property type="entry name" value="Endochitinase-like_sf"/>
</dbReference>
<evidence type="ECO:0000256" key="3">
    <source>
        <dbReference type="ARBA" id="ARBA00023157"/>
    </source>
</evidence>
<protein>
    <recommendedName>
        <fullName evidence="8">Chitin-binding type-1 domain-containing protein</fullName>
    </recommendedName>
</protein>
<dbReference type="CDD" id="cd06921">
    <property type="entry name" value="ChtBD1_GH19_hevein"/>
    <property type="match status" value="1"/>
</dbReference>
<dbReference type="PANTHER" id="PTHR22595">
    <property type="entry name" value="CHITINASE-RELATED"/>
    <property type="match status" value="1"/>
</dbReference>
<feature type="region of interest" description="Disordered" evidence="7">
    <location>
        <begin position="45"/>
        <end position="69"/>
    </location>
</feature>
<dbReference type="GO" id="GO:0005975">
    <property type="term" value="P:carbohydrate metabolic process"/>
    <property type="evidence" value="ECO:0007669"/>
    <property type="project" value="InterPro"/>
</dbReference>
<keyword evidence="3 5" id="KW-1015">Disulfide bond</keyword>
<feature type="domain" description="Chitin-binding type-1" evidence="8">
    <location>
        <begin position="10"/>
        <end position="45"/>
    </location>
</feature>
<dbReference type="GO" id="GO:0004568">
    <property type="term" value="F:chitinase activity"/>
    <property type="evidence" value="ECO:0007669"/>
    <property type="project" value="InterPro"/>
</dbReference>
<dbReference type="CDD" id="cd00325">
    <property type="entry name" value="chitinase_GH19"/>
    <property type="match status" value="1"/>
</dbReference>
<feature type="active site" description="Proton donor" evidence="4">
    <location>
        <position position="135"/>
    </location>
</feature>
<dbReference type="SMART" id="SM00270">
    <property type="entry name" value="ChtBD1"/>
    <property type="match status" value="1"/>
</dbReference>
<dbReference type="GO" id="GO:0008061">
    <property type="term" value="F:chitin binding"/>
    <property type="evidence" value="ECO:0007669"/>
    <property type="project" value="UniProtKB-UniRule"/>
</dbReference>
<dbReference type="InterPro" id="IPR016283">
    <property type="entry name" value="Glyco_hydro_19"/>
</dbReference>
<evidence type="ECO:0000256" key="7">
    <source>
        <dbReference type="SAM" id="MobiDB-lite"/>
    </source>
</evidence>
<proteinExistence type="predicted"/>
<dbReference type="GO" id="GO:0050832">
    <property type="term" value="P:defense response to fungus"/>
    <property type="evidence" value="ECO:0007669"/>
    <property type="project" value="UniProtKB-ARBA"/>
</dbReference>
<dbReference type="PIRSF" id="PIRSF001060">
    <property type="entry name" value="Endochitinase"/>
    <property type="match status" value="1"/>
</dbReference>
<dbReference type="EMBL" id="JAHRHJ020000011">
    <property type="protein sequence ID" value="KAH9294966.1"/>
    <property type="molecule type" value="Genomic_DNA"/>
</dbReference>
<keyword evidence="2" id="KW-0611">Plant defense</keyword>
<evidence type="ECO:0000259" key="8">
    <source>
        <dbReference type="PROSITE" id="PS50941"/>
    </source>
</evidence>
<comment type="caution">
    <text evidence="9">The sequence shown here is derived from an EMBL/GenBank/DDBJ whole genome shotgun (WGS) entry which is preliminary data.</text>
</comment>
<evidence type="ECO:0000256" key="2">
    <source>
        <dbReference type="ARBA" id="ARBA00022821"/>
    </source>
</evidence>
<keyword evidence="1 6" id="KW-0147">Chitin-binding</keyword>
<name>A0AA38C508_TAXCH</name>
<dbReference type="InterPro" id="IPR001002">
    <property type="entry name" value="Chitin-bd_1"/>
</dbReference>
<dbReference type="Gene3D" id="3.30.20.10">
    <property type="entry name" value="Endochitinase, domain 2"/>
    <property type="match status" value="1"/>
</dbReference>
<feature type="disulfide bond" evidence="5 6">
    <location>
        <begin position="21"/>
        <end position="35"/>
    </location>
</feature>
<evidence type="ECO:0000256" key="6">
    <source>
        <dbReference type="PROSITE-ProRule" id="PRU00261"/>
    </source>
</evidence>
<dbReference type="SUPFAM" id="SSF57016">
    <property type="entry name" value="Plant lectins/antimicrobial peptides"/>
    <property type="match status" value="1"/>
</dbReference>
<feature type="disulfide bond" evidence="5">
    <location>
        <begin position="92"/>
        <end position="152"/>
    </location>
</feature>
<dbReference type="GO" id="GO:0006032">
    <property type="term" value="P:chitin catabolic process"/>
    <property type="evidence" value="ECO:0007669"/>
    <property type="project" value="InterPro"/>
</dbReference>
<reference evidence="9 10" key="1">
    <citation type="journal article" date="2021" name="Nat. Plants">
        <title>The Taxus genome provides insights into paclitaxel biosynthesis.</title>
        <authorList>
            <person name="Xiong X."/>
            <person name="Gou J."/>
            <person name="Liao Q."/>
            <person name="Li Y."/>
            <person name="Zhou Q."/>
            <person name="Bi G."/>
            <person name="Li C."/>
            <person name="Du R."/>
            <person name="Wang X."/>
            <person name="Sun T."/>
            <person name="Guo L."/>
            <person name="Liang H."/>
            <person name="Lu P."/>
            <person name="Wu Y."/>
            <person name="Zhang Z."/>
            <person name="Ro D.K."/>
            <person name="Shang Y."/>
            <person name="Huang S."/>
            <person name="Yan J."/>
        </authorList>
    </citation>
    <scope>NUCLEOTIDE SEQUENCE [LARGE SCALE GENOMIC DNA]</scope>
    <source>
        <strain evidence="9">Ta-2019</strain>
    </source>
</reference>
<dbReference type="Pfam" id="PF00182">
    <property type="entry name" value="Glyco_hydro_19"/>
    <property type="match status" value="1"/>
</dbReference>
<comment type="caution">
    <text evidence="6">Lacks conserved residue(s) required for the propagation of feature annotation.</text>
</comment>
<dbReference type="Gene3D" id="1.10.530.10">
    <property type="match status" value="1"/>
</dbReference>
<dbReference type="Proteomes" id="UP000824469">
    <property type="component" value="Unassembled WGS sequence"/>
</dbReference>
<dbReference type="Pfam" id="PF00187">
    <property type="entry name" value="Chitin_bind_1"/>
    <property type="match status" value="1"/>
</dbReference>